<evidence type="ECO:0000256" key="2">
    <source>
        <dbReference type="SAM" id="Phobius"/>
    </source>
</evidence>
<name>A0A101SLI8_9ACTN</name>
<feature type="region of interest" description="Disordered" evidence="1">
    <location>
        <begin position="1"/>
        <end position="37"/>
    </location>
</feature>
<evidence type="ECO:0000256" key="1">
    <source>
        <dbReference type="SAM" id="MobiDB-lite"/>
    </source>
</evidence>
<dbReference type="EMBL" id="LMWW01000072">
    <property type="protein sequence ID" value="KUN75978.1"/>
    <property type="molecule type" value="Genomic_DNA"/>
</dbReference>
<organism evidence="3 4">
    <name type="scientific">Streptomyces griseoruber</name>
    <dbReference type="NCBI Taxonomy" id="1943"/>
    <lineage>
        <taxon>Bacteria</taxon>
        <taxon>Bacillati</taxon>
        <taxon>Actinomycetota</taxon>
        <taxon>Actinomycetes</taxon>
        <taxon>Kitasatosporales</taxon>
        <taxon>Streptomycetaceae</taxon>
        <taxon>Streptomyces</taxon>
    </lineage>
</organism>
<feature type="compositionally biased region" description="Basic and acidic residues" evidence="1">
    <location>
        <begin position="20"/>
        <end position="37"/>
    </location>
</feature>
<proteinExistence type="predicted"/>
<reference evidence="3 4" key="1">
    <citation type="submission" date="2015-10" db="EMBL/GenBank/DDBJ databases">
        <title>Draft genome sequence of Streptomyces griseoruber DSM 40281, type strain for the species Streptomyces griseoruber.</title>
        <authorList>
            <person name="Ruckert C."/>
            <person name="Winkler A."/>
            <person name="Kalinowski J."/>
            <person name="Kampfer P."/>
            <person name="Glaeser S."/>
        </authorList>
    </citation>
    <scope>NUCLEOTIDE SEQUENCE [LARGE SCALE GENOMIC DNA]</scope>
    <source>
        <strain evidence="3 4">DSM 40281</strain>
    </source>
</reference>
<evidence type="ECO:0000313" key="3">
    <source>
        <dbReference type="EMBL" id="KUN75978.1"/>
    </source>
</evidence>
<gene>
    <name evidence="3" type="ORF">AQJ64_40150</name>
</gene>
<keyword evidence="2" id="KW-0472">Membrane</keyword>
<evidence type="ECO:0008006" key="5">
    <source>
        <dbReference type="Google" id="ProtNLM"/>
    </source>
</evidence>
<sequence>MRGSRPPARGRTAGGGDGRVGPHEWPEGRVADQEAARRRYEADLSTTRGALRELLRAEPSDAHPGLGTVVFASALAGLLVRPATGALVAGAFAALFLLTLTVVHPRGVRGRDAGRRTCLFTSGWARWLQ</sequence>
<comment type="caution">
    <text evidence="3">The sequence shown here is derived from an EMBL/GenBank/DDBJ whole genome shotgun (WGS) entry which is preliminary data.</text>
</comment>
<accession>A0A101SLI8</accession>
<dbReference type="AlphaFoldDB" id="A0A101SLI8"/>
<keyword evidence="2" id="KW-0812">Transmembrane</keyword>
<dbReference type="Proteomes" id="UP000052982">
    <property type="component" value="Unassembled WGS sequence"/>
</dbReference>
<feature type="compositionally biased region" description="Low complexity" evidence="1">
    <location>
        <begin position="1"/>
        <end position="11"/>
    </location>
</feature>
<feature type="transmembrane region" description="Helical" evidence="2">
    <location>
        <begin position="86"/>
        <end position="103"/>
    </location>
</feature>
<keyword evidence="2" id="KW-1133">Transmembrane helix</keyword>
<evidence type="ECO:0000313" key="4">
    <source>
        <dbReference type="Proteomes" id="UP000052982"/>
    </source>
</evidence>
<keyword evidence="4" id="KW-1185">Reference proteome</keyword>
<protein>
    <recommendedName>
        <fullName evidence="5">DUF3040 domain-containing protein</fullName>
    </recommendedName>
</protein>